<dbReference type="CDD" id="cd19496">
    <property type="entry name" value="Elp5"/>
    <property type="match status" value="1"/>
</dbReference>
<comment type="subcellular location">
    <subcellularLocation>
        <location evidence="2">Cytoplasm</location>
    </subcellularLocation>
    <subcellularLocation>
        <location evidence="1">Nucleus</location>
    </subcellularLocation>
</comment>
<proteinExistence type="inferred from homology"/>
<dbReference type="Pfam" id="PF10483">
    <property type="entry name" value="Elong_Iki1"/>
    <property type="match status" value="1"/>
</dbReference>
<evidence type="ECO:0000256" key="7">
    <source>
        <dbReference type="ARBA" id="ARBA00022694"/>
    </source>
</evidence>
<evidence type="ECO:0000256" key="4">
    <source>
        <dbReference type="ARBA" id="ARBA00009567"/>
    </source>
</evidence>
<feature type="compositionally biased region" description="Polar residues" evidence="9">
    <location>
        <begin position="382"/>
        <end position="393"/>
    </location>
</feature>
<keyword evidence="6" id="KW-0963">Cytoplasm</keyword>
<dbReference type="InterPro" id="IPR019519">
    <property type="entry name" value="Elp5"/>
</dbReference>
<accession>A0A6A6MMN0</accession>
<evidence type="ECO:0000256" key="9">
    <source>
        <dbReference type="SAM" id="MobiDB-lite"/>
    </source>
</evidence>
<dbReference type="GO" id="GO:0000049">
    <property type="term" value="F:tRNA binding"/>
    <property type="evidence" value="ECO:0007669"/>
    <property type="project" value="TreeGrafter"/>
</dbReference>
<comment type="pathway">
    <text evidence="3">tRNA modification; 5-methoxycarbonylmethyl-2-thiouridine-tRNA biosynthesis.</text>
</comment>
<organism evidence="10 11">
    <name type="scientific">Hevea brasiliensis</name>
    <name type="common">Para rubber tree</name>
    <name type="synonym">Siphonia brasiliensis</name>
    <dbReference type="NCBI Taxonomy" id="3981"/>
    <lineage>
        <taxon>Eukaryota</taxon>
        <taxon>Viridiplantae</taxon>
        <taxon>Streptophyta</taxon>
        <taxon>Embryophyta</taxon>
        <taxon>Tracheophyta</taxon>
        <taxon>Spermatophyta</taxon>
        <taxon>Magnoliopsida</taxon>
        <taxon>eudicotyledons</taxon>
        <taxon>Gunneridae</taxon>
        <taxon>Pentapetalae</taxon>
        <taxon>rosids</taxon>
        <taxon>fabids</taxon>
        <taxon>Malpighiales</taxon>
        <taxon>Euphorbiaceae</taxon>
        <taxon>Crotonoideae</taxon>
        <taxon>Micrandreae</taxon>
        <taxon>Hevea</taxon>
    </lineage>
</organism>
<evidence type="ECO:0000256" key="1">
    <source>
        <dbReference type="ARBA" id="ARBA00004123"/>
    </source>
</evidence>
<dbReference type="PANTHER" id="PTHR15641:SF1">
    <property type="entry name" value="ELONGATOR COMPLEX PROTEIN 5"/>
    <property type="match status" value="1"/>
</dbReference>
<evidence type="ECO:0000256" key="2">
    <source>
        <dbReference type="ARBA" id="ARBA00004496"/>
    </source>
</evidence>
<dbReference type="UniPathway" id="UPA00988"/>
<reference evidence="10 11" key="1">
    <citation type="journal article" date="2020" name="Mol. Plant">
        <title>The Chromosome-Based Rubber Tree Genome Provides New Insights into Spurge Genome Evolution and Rubber Biosynthesis.</title>
        <authorList>
            <person name="Liu J."/>
            <person name="Shi C."/>
            <person name="Shi C.C."/>
            <person name="Li W."/>
            <person name="Zhang Q.J."/>
            <person name="Zhang Y."/>
            <person name="Li K."/>
            <person name="Lu H.F."/>
            <person name="Shi C."/>
            <person name="Zhu S.T."/>
            <person name="Xiao Z.Y."/>
            <person name="Nan H."/>
            <person name="Yue Y."/>
            <person name="Zhu X.G."/>
            <person name="Wu Y."/>
            <person name="Hong X.N."/>
            <person name="Fan G.Y."/>
            <person name="Tong Y."/>
            <person name="Zhang D."/>
            <person name="Mao C.L."/>
            <person name="Liu Y.L."/>
            <person name="Hao S.J."/>
            <person name="Liu W.Q."/>
            <person name="Lv M.Q."/>
            <person name="Zhang H.B."/>
            <person name="Liu Y."/>
            <person name="Hu-Tang G.R."/>
            <person name="Wang J.P."/>
            <person name="Wang J.H."/>
            <person name="Sun Y.H."/>
            <person name="Ni S.B."/>
            <person name="Chen W.B."/>
            <person name="Zhang X.C."/>
            <person name="Jiao Y.N."/>
            <person name="Eichler E.E."/>
            <person name="Li G.H."/>
            <person name="Liu X."/>
            <person name="Gao L.Z."/>
        </authorList>
    </citation>
    <scope>NUCLEOTIDE SEQUENCE [LARGE SCALE GENOMIC DNA]</scope>
    <source>
        <strain evidence="11">cv. GT1</strain>
        <tissue evidence="10">Leaf</tissue>
    </source>
</reference>
<dbReference type="PANTHER" id="PTHR15641">
    <property type="entry name" value="ELONGATOR COMPLEX PROTEIN 5"/>
    <property type="match status" value="1"/>
</dbReference>
<evidence type="ECO:0000256" key="5">
    <source>
        <dbReference type="ARBA" id="ARBA00020264"/>
    </source>
</evidence>
<keyword evidence="8" id="KW-0539">Nucleus</keyword>
<gene>
    <name evidence="10" type="ORF">GH714_013331</name>
</gene>
<feature type="region of interest" description="Disordered" evidence="9">
    <location>
        <begin position="382"/>
        <end position="423"/>
    </location>
</feature>
<dbReference type="GO" id="GO:0005634">
    <property type="term" value="C:nucleus"/>
    <property type="evidence" value="ECO:0007669"/>
    <property type="project" value="UniProtKB-SubCell"/>
</dbReference>
<dbReference type="GO" id="GO:0033588">
    <property type="term" value="C:elongator holoenzyme complex"/>
    <property type="evidence" value="ECO:0007669"/>
    <property type="project" value="InterPro"/>
</dbReference>
<name>A0A6A6MMN0_HEVBR</name>
<keyword evidence="11" id="KW-1185">Reference proteome</keyword>
<evidence type="ECO:0000313" key="10">
    <source>
        <dbReference type="EMBL" id="KAF2313775.1"/>
    </source>
</evidence>
<keyword evidence="7" id="KW-0819">tRNA processing</keyword>
<evidence type="ECO:0000256" key="3">
    <source>
        <dbReference type="ARBA" id="ARBA00005043"/>
    </source>
</evidence>
<feature type="compositionally biased region" description="Acidic residues" evidence="9">
    <location>
        <begin position="408"/>
        <end position="423"/>
    </location>
</feature>
<comment type="caution">
    <text evidence="10">The sequence shown here is derived from an EMBL/GenBank/DDBJ whole genome shotgun (WGS) entry which is preliminary data.</text>
</comment>
<comment type="similarity">
    <text evidence="4">Belongs to the ELP5 family.</text>
</comment>
<evidence type="ECO:0000256" key="8">
    <source>
        <dbReference type="ARBA" id="ARBA00023242"/>
    </source>
</evidence>
<dbReference type="GO" id="GO:0002098">
    <property type="term" value="P:tRNA wobble uridine modification"/>
    <property type="evidence" value="ECO:0007669"/>
    <property type="project" value="InterPro"/>
</dbReference>
<dbReference type="AlphaFoldDB" id="A0A6A6MMN0"/>
<dbReference type="GO" id="GO:0005829">
    <property type="term" value="C:cytosol"/>
    <property type="evidence" value="ECO:0007669"/>
    <property type="project" value="TreeGrafter"/>
</dbReference>
<sequence length="423" mass="47147">MQNLKDFTANFPNDLQSLKLGFLLQTQRSPSSQNSPSIMAESICRTLRDGSLEGEHAPALTLTIKDTAASPFGFDVFAYVLSQLSSFILEGKSQSRSVQLQFIRHSFLPETAPFNIGSSLSDAERPMNSTVCYRIQILDCYTDPLGWKGKLVESGNAMCISDEASSVTHLCKDVRDLDNLYSLILELGKGLAGQGKAHFSVAIDSVNEMLRHASLSRVAGLLSNLRSHDQISCIYWLLHSDLHEVRVTSSVEYMSSMVANVEPLNPSASGQRWDSENVSLLKQNFQKGKLNVRFKRRNGRVRLMCEEFHIEQSGINFTPVSSEDGTINQGLLPKVQFSLQLSEKEQTERAKVVLPFEHQGNGKPMQIYDGRRSLEDNKNEATLASTGNLQRNEASGEGEIIYFRDSDDERPDSDEDPDDDLDI</sequence>
<evidence type="ECO:0000256" key="6">
    <source>
        <dbReference type="ARBA" id="ARBA00022490"/>
    </source>
</evidence>
<dbReference type="EMBL" id="JAAGAX010000005">
    <property type="protein sequence ID" value="KAF2313775.1"/>
    <property type="molecule type" value="Genomic_DNA"/>
</dbReference>
<protein>
    <recommendedName>
        <fullName evidence="5">Elongator complex protein 5</fullName>
    </recommendedName>
</protein>
<dbReference type="Proteomes" id="UP000467840">
    <property type="component" value="Chromosome 15"/>
</dbReference>
<evidence type="ECO:0000313" key="11">
    <source>
        <dbReference type="Proteomes" id="UP000467840"/>
    </source>
</evidence>